<dbReference type="InterPro" id="IPR051908">
    <property type="entry name" value="Ribosomal_N-acetyltransferase"/>
</dbReference>
<dbReference type="GO" id="GO:0008999">
    <property type="term" value="F:protein-N-terminal-alanine acetyltransferase activity"/>
    <property type="evidence" value="ECO:0007669"/>
    <property type="project" value="TreeGrafter"/>
</dbReference>
<dbReference type="Proteomes" id="UP000093309">
    <property type="component" value="Unassembled WGS sequence"/>
</dbReference>
<comment type="caution">
    <text evidence="2">The sequence shown here is derived from an EMBL/GenBank/DDBJ whole genome shotgun (WGS) entry which is preliminary data.</text>
</comment>
<proteinExistence type="predicted"/>
<gene>
    <name evidence="2" type="ORF">A8709_06235</name>
</gene>
<sequence length="180" mass="20945">MILEIDNDLQLKTLEPKDAEALFALTSACRDYLREWLPWVDATRRSEHSIAFIQHCQTQEAANKGFNTGIWYKGEFAGCIGFHPINWTNHSVSIGYWLGQGFQGQGIMTRACERLVDYAFNEFGLNRVEIRCGDNNYRSRAIPEKLGFTKEGQIRDAEWLYDHYIDLVVFGMLKREWRRG</sequence>
<dbReference type="PANTHER" id="PTHR43441:SF12">
    <property type="entry name" value="RIBOSOMAL N-ACETYLTRANSFERASE YDAF-RELATED"/>
    <property type="match status" value="1"/>
</dbReference>
<dbReference type="SUPFAM" id="SSF55729">
    <property type="entry name" value="Acyl-CoA N-acyltransferases (Nat)"/>
    <property type="match status" value="1"/>
</dbReference>
<dbReference type="GO" id="GO:1990189">
    <property type="term" value="F:protein N-terminal-serine acetyltransferase activity"/>
    <property type="evidence" value="ECO:0007669"/>
    <property type="project" value="TreeGrafter"/>
</dbReference>
<dbReference type="Pfam" id="PF13302">
    <property type="entry name" value="Acetyltransf_3"/>
    <property type="match status" value="1"/>
</dbReference>
<keyword evidence="3" id="KW-1185">Reference proteome</keyword>
<dbReference type="STRING" id="512399.A8709_06235"/>
<dbReference type="AlphaFoldDB" id="A0A1C0ZT83"/>
<dbReference type="RefSeq" id="WP_065858147.1">
    <property type="nucleotide sequence ID" value="NZ_LYPC01000028.1"/>
</dbReference>
<dbReference type="GO" id="GO:0005737">
    <property type="term" value="C:cytoplasm"/>
    <property type="evidence" value="ECO:0007669"/>
    <property type="project" value="TreeGrafter"/>
</dbReference>
<protein>
    <submittedName>
        <fullName evidence="2">Alanine acetyltransferase</fullName>
    </submittedName>
</protein>
<feature type="domain" description="N-acetyltransferase" evidence="1">
    <location>
        <begin position="9"/>
        <end position="166"/>
    </location>
</feature>
<dbReference type="InterPro" id="IPR016181">
    <property type="entry name" value="Acyl_CoA_acyltransferase"/>
</dbReference>
<evidence type="ECO:0000313" key="3">
    <source>
        <dbReference type="Proteomes" id="UP000093309"/>
    </source>
</evidence>
<evidence type="ECO:0000259" key="1">
    <source>
        <dbReference type="PROSITE" id="PS51186"/>
    </source>
</evidence>
<accession>A0A1C0ZT83</accession>
<keyword evidence="2" id="KW-0808">Transferase</keyword>
<dbReference type="OrthoDB" id="9784707at2"/>
<name>A0A1C0ZT83_9BACL</name>
<dbReference type="Gene3D" id="3.40.630.30">
    <property type="match status" value="1"/>
</dbReference>
<dbReference type="CDD" id="cd04301">
    <property type="entry name" value="NAT_SF"/>
    <property type="match status" value="1"/>
</dbReference>
<dbReference type="EMBL" id="LYPC01000028">
    <property type="protein sequence ID" value="OCT11271.1"/>
    <property type="molecule type" value="Genomic_DNA"/>
</dbReference>
<dbReference type="InterPro" id="IPR000182">
    <property type="entry name" value="GNAT_dom"/>
</dbReference>
<dbReference type="PANTHER" id="PTHR43441">
    <property type="entry name" value="RIBOSOMAL-PROTEIN-SERINE ACETYLTRANSFERASE"/>
    <property type="match status" value="1"/>
</dbReference>
<organism evidence="2 3">
    <name type="scientific">Paenibacillus pectinilyticus</name>
    <dbReference type="NCBI Taxonomy" id="512399"/>
    <lineage>
        <taxon>Bacteria</taxon>
        <taxon>Bacillati</taxon>
        <taxon>Bacillota</taxon>
        <taxon>Bacilli</taxon>
        <taxon>Bacillales</taxon>
        <taxon>Paenibacillaceae</taxon>
        <taxon>Paenibacillus</taxon>
    </lineage>
</organism>
<reference evidence="3" key="1">
    <citation type="submission" date="2016-05" db="EMBL/GenBank/DDBJ databases">
        <title>Paenibacillus oryzae. sp. nov., isolated from the rice root.</title>
        <authorList>
            <person name="Zhang J."/>
            <person name="Zhang X."/>
        </authorList>
    </citation>
    <scope>NUCLEOTIDE SEQUENCE [LARGE SCALE GENOMIC DNA]</scope>
    <source>
        <strain evidence="3">KCTC13222</strain>
    </source>
</reference>
<evidence type="ECO:0000313" key="2">
    <source>
        <dbReference type="EMBL" id="OCT11271.1"/>
    </source>
</evidence>
<dbReference type="PROSITE" id="PS51186">
    <property type="entry name" value="GNAT"/>
    <property type="match status" value="1"/>
</dbReference>